<protein>
    <submittedName>
        <fullName evidence="2">Uncharacterized protein</fullName>
    </submittedName>
</protein>
<proteinExistence type="predicted"/>
<organism evidence="2 3">
    <name type="scientific">Legionella massiliensis</name>
    <dbReference type="NCBI Taxonomy" id="1034943"/>
    <lineage>
        <taxon>Bacteria</taxon>
        <taxon>Pseudomonadati</taxon>
        <taxon>Pseudomonadota</taxon>
        <taxon>Gammaproteobacteria</taxon>
        <taxon>Legionellales</taxon>
        <taxon>Legionellaceae</taxon>
        <taxon>Legionella</taxon>
    </lineage>
</organism>
<keyword evidence="1" id="KW-0472">Membrane</keyword>
<sequence>MSWSQRKKEFLDKINENAPSLLNPGLLVQRRSLYEKFNKGKKFMLSLEELRSLLYPTNDYFWEGFLRSATQVLNENSEANYIEFYGYLSRLKHEMNSHSNSNRSWGGLNTVVYSLYTVAAGTTFVSGAMLLDCVIAGTCALAMGPWGAAALGVGFMLLGAIVATYTAYQVYKNFRLCRDSQLKEVEDFVNHLDPQPDTERSEVPIDVSLFIDEQVIYMVPAFGAY</sequence>
<dbReference type="RefSeq" id="WP_043873421.1">
    <property type="nucleotide sequence ID" value="NZ_CCVW01000001.1"/>
</dbReference>
<dbReference type="AlphaFoldDB" id="A0A078KVJ0"/>
<dbReference type="STRING" id="1034943.BN59_01280"/>
<dbReference type="EMBL" id="CCSB01000001">
    <property type="protein sequence ID" value="CDZ77001.1"/>
    <property type="molecule type" value="Genomic_DNA"/>
</dbReference>
<dbReference type="OrthoDB" id="26736at445"/>
<feature type="transmembrane region" description="Helical" evidence="1">
    <location>
        <begin position="113"/>
        <end position="143"/>
    </location>
</feature>
<evidence type="ECO:0000256" key="1">
    <source>
        <dbReference type="SAM" id="Phobius"/>
    </source>
</evidence>
<gene>
    <name evidence="2" type="ORF">BN59_01280</name>
</gene>
<keyword evidence="3" id="KW-1185">Reference proteome</keyword>
<reference evidence="2 3" key="1">
    <citation type="submission" date="2014-06" db="EMBL/GenBank/DDBJ databases">
        <authorList>
            <person name="Urmite Genomes Urmite Genomes"/>
        </authorList>
    </citation>
    <scope>NUCLEOTIDE SEQUENCE [LARGE SCALE GENOMIC DNA]</scope>
</reference>
<keyword evidence="1" id="KW-1133">Transmembrane helix</keyword>
<dbReference type="Proteomes" id="UP000044071">
    <property type="component" value="Unassembled WGS sequence"/>
</dbReference>
<keyword evidence="1" id="KW-0812">Transmembrane</keyword>
<evidence type="ECO:0000313" key="3">
    <source>
        <dbReference type="Proteomes" id="UP000044071"/>
    </source>
</evidence>
<feature type="transmembrane region" description="Helical" evidence="1">
    <location>
        <begin position="149"/>
        <end position="168"/>
    </location>
</feature>
<evidence type="ECO:0000313" key="2">
    <source>
        <dbReference type="EMBL" id="CDZ77001.1"/>
    </source>
</evidence>
<name>A0A078KVJ0_9GAMM</name>
<accession>A0A078KVJ0</accession>